<gene>
    <name evidence="1" type="primary">Vigan.08G079500</name>
    <name evidence="1" type="ORF">VIGAN_08079500</name>
</gene>
<dbReference type="EMBL" id="AP015041">
    <property type="protein sequence ID" value="BAT94216.1"/>
    <property type="molecule type" value="Genomic_DNA"/>
</dbReference>
<protein>
    <submittedName>
        <fullName evidence="1">Uncharacterized protein</fullName>
    </submittedName>
</protein>
<evidence type="ECO:0000313" key="2">
    <source>
        <dbReference type="Proteomes" id="UP000291084"/>
    </source>
</evidence>
<dbReference type="Proteomes" id="UP000291084">
    <property type="component" value="Chromosome 8"/>
</dbReference>
<reference evidence="1 2" key="1">
    <citation type="journal article" date="2015" name="Sci. Rep.">
        <title>The power of single molecule real-time sequencing technology in the de novo assembly of a eukaryotic genome.</title>
        <authorList>
            <person name="Sakai H."/>
            <person name="Naito K."/>
            <person name="Ogiso-Tanaka E."/>
            <person name="Takahashi Y."/>
            <person name="Iseki K."/>
            <person name="Muto C."/>
            <person name="Satou K."/>
            <person name="Teruya K."/>
            <person name="Shiroma A."/>
            <person name="Shimoji M."/>
            <person name="Hirano T."/>
            <person name="Itoh T."/>
            <person name="Kaga A."/>
            <person name="Tomooka N."/>
        </authorList>
    </citation>
    <scope>NUCLEOTIDE SEQUENCE [LARGE SCALE GENOMIC DNA]</scope>
    <source>
        <strain evidence="2">cv. Shumari</strain>
    </source>
</reference>
<name>A0A0S3SN08_PHAAN</name>
<proteinExistence type="predicted"/>
<keyword evidence="2" id="KW-1185">Reference proteome</keyword>
<feature type="non-terminal residue" evidence="1">
    <location>
        <position position="71"/>
    </location>
</feature>
<organism evidence="1 2">
    <name type="scientific">Vigna angularis var. angularis</name>
    <dbReference type="NCBI Taxonomy" id="157739"/>
    <lineage>
        <taxon>Eukaryota</taxon>
        <taxon>Viridiplantae</taxon>
        <taxon>Streptophyta</taxon>
        <taxon>Embryophyta</taxon>
        <taxon>Tracheophyta</taxon>
        <taxon>Spermatophyta</taxon>
        <taxon>Magnoliopsida</taxon>
        <taxon>eudicotyledons</taxon>
        <taxon>Gunneridae</taxon>
        <taxon>Pentapetalae</taxon>
        <taxon>rosids</taxon>
        <taxon>fabids</taxon>
        <taxon>Fabales</taxon>
        <taxon>Fabaceae</taxon>
        <taxon>Papilionoideae</taxon>
        <taxon>50 kb inversion clade</taxon>
        <taxon>NPAAA clade</taxon>
        <taxon>indigoferoid/millettioid clade</taxon>
        <taxon>Phaseoleae</taxon>
        <taxon>Vigna</taxon>
    </lineage>
</organism>
<dbReference type="AlphaFoldDB" id="A0A0S3SN08"/>
<evidence type="ECO:0000313" key="1">
    <source>
        <dbReference type="EMBL" id="BAT94216.1"/>
    </source>
</evidence>
<accession>A0A0S3SN08</accession>
<sequence length="71" mass="8187">MKEPTVSAYIEIWCEPLWMNDDSKNLIVGGHFQRDRIDLSLAFPCSSGFSLISIMRSLRNFPSPLNHFFPI</sequence>